<dbReference type="AlphaFoldDB" id="A0A1M6QYE3"/>
<organism evidence="1 2">
    <name type="scientific">Clostridium cavendishii DSM 21758</name>
    <dbReference type="NCBI Taxonomy" id="1121302"/>
    <lineage>
        <taxon>Bacteria</taxon>
        <taxon>Bacillati</taxon>
        <taxon>Bacillota</taxon>
        <taxon>Clostridia</taxon>
        <taxon>Eubacteriales</taxon>
        <taxon>Clostridiaceae</taxon>
        <taxon>Clostridium</taxon>
    </lineage>
</organism>
<keyword evidence="2" id="KW-1185">Reference proteome</keyword>
<reference evidence="1 2" key="1">
    <citation type="submission" date="2016-11" db="EMBL/GenBank/DDBJ databases">
        <authorList>
            <person name="Jaros S."/>
            <person name="Januszkiewicz K."/>
            <person name="Wedrychowicz H."/>
        </authorList>
    </citation>
    <scope>NUCLEOTIDE SEQUENCE [LARGE SCALE GENOMIC DNA]</scope>
    <source>
        <strain evidence="1 2">DSM 21758</strain>
    </source>
</reference>
<dbReference type="STRING" id="1121302.SAMN02745163_03491"/>
<dbReference type="RefSeq" id="WP_072990895.1">
    <property type="nucleotide sequence ID" value="NZ_FQZB01000015.1"/>
</dbReference>
<dbReference type="OrthoDB" id="9777242at2"/>
<protein>
    <submittedName>
        <fullName evidence="1">Uncharacterized protein</fullName>
    </submittedName>
</protein>
<evidence type="ECO:0000313" key="2">
    <source>
        <dbReference type="Proteomes" id="UP000184310"/>
    </source>
</evidence>
<gene>
    <name evidence="1" type="ORF">SAMN02745163_03491</name>
</gene>
<sequence length="209" mass="24560">MSLFLGKIHYLLYNKIQANEDLLEEILDYAETKNLPTQDIKKKLYESYGYPERSALETVIDEGNIHGWLQNKIESVEDRTASLITSLINDYGIELSEIENIYFENGKNTMKNIEKVDFAPSDLFGLIFSYLLEGMPCDRINRLVSNSETEIVWETTECIHRKHWDKVSGDVENFYVLREEWIKGFINEAGNRYTYDKTEDGYNRIRKEE</sequence>
<name>A0A1M6QYE3_9CLOT</name>
<proteinExistence type="predicted"/>
<evidence type="ECO:0000313" key="1">
    <source>
        <dbReference type="EMBL" id="SHK25108.1"/>
    </source>
</evidence>
<dbReference type="Proteomes" id="UP000184310">
    <property type="component" value="Unassembled WGS sequence"/>
</dbReference>
<dbReference type="EMBL" id="FQZB01000015">
    <property type="protein sequence ID" value="SHK25108.1"/>
    <property type="molecule type" value="Genomic_DNA"/>
</dbReference>
<accession>A0A1M6QYE3</accession>